<dbReference type="RefSeq" id="YP_010246138.1">
    <property type="nucleotide sequence ID" value="NC_060133.1"/>
</dbReference>
<reference evidence="1 2" key="1">
    <citation type="submission" date="2020-06" db="EMBL/GenBank/DDBJ databases">
        <authorList>
            <person name="Herren C.D."/>
            <person name="Smith Caldas M."/>
            <person name="Brooke G.M."/>
            <person name="Cabrera L.J."/>
            <person name="Caudill C.B."/>
            <person name="Ewell K.O."/>
            <person name="Haas C.L."/>
            <person name="Shapland G.L."/>
            <person name="Sitek C.J."/>
            <person name="Thompson J.S."/>
            <person name="Pollenz R.S."/>
            <person name="Garlena R.A."/>
            <person name="Russell D.A."/>
            <person name="Pope W.H."/>
            <person name="Jacobs-Sera D."/>
            <person name="Hatfull G.F."/>
        </authorList>
    </citation>
    <scope>NUCLEOTIDE SEQUENCE [LARGE SCALE GENOMIC DNA]</scope>
</reference>
<dbReference type="GeneID" id="70080675"/>
<dbReference type="Proteomes" id="UP000515957">
    <property type="component" value="Segment"/>
</dbReference>
<sequence length="262" mass="30072">MATAKKPTGIFYDLKSEVSIPDDIQVTPTIALTFPTKKQMDEYRDATTPDDAHAALFGAETFAKLKELFDGEPPQLWLGFVKHVNEHWFGKGADEVEGKIAGLLTMIDKHWGELEWDFQTILNLRAMDWIEGKKDWREFYRLKSRLGMGTEYFSAVVNDPEIAQVMADQLEADPERRKGPTNPPAAGWFPWKDDMADIKDHLIALRAVTAGAKSHEVQFTKRPVFEVERIRRQKAVKRLRKATSMLLPHQNINVFDFEKKDK</sequence>
<gene>
    <name evidence="1" type="primary">26</name>
    <name evidence="1" type="ORF">SEA_RABBITRUN_26</name>
</gene>
<evidence type="ECO:0000313" key="2">
    <source>
        <dbReference type="Proteomes" id="UP000515957"/>
    </source>
</evidence>
<name>A0A7G8LIJ8_9CAUD</name>
<accession>A0A7G8LIJ8</accession>
<dbReference type="KEGG" id="vg:70080675"/>
<dbReference type="EMBL" id="MT658805">
    <property type="protein sequence ID" value="QNJ57070.1"/>
    <property type="molecule type" value="Genomic_DNA"/>
</dbReference>
<keyword evidence="2" id="KW-1185">Reference proteome</keyword>
<proteinExistence type="predicted"/>
<organism evidence="1 2">
    <name type="scientific">Gordonia phage Rabbitrun</name>
    <dbReference type="NCBI Taxonomy" id="2762280"/>
    <lineage>
        <taxon>Viruses</taxon>
        <taxon>Duplodnaviria</taxon>
        <taxon>Heunggongvirae</taxon>
        <taxon>Uroviricota</taxon>
        <taxon>Caudoviricetes</taxon>
        <taxon>Deeyouvirinae</taxon>
        <taxon>Nevillevirus</taxon>
        <taxon>Nevillevirus rabbitrun</taxon>
    </lineage>
</organism>
<protein>
    <submittedName>
        <fullName evidence="1">Tail assembly chaperone</fullName>
    </submittedName>
</protein>
<evidence type="ECO:0000313" key="1">
    <source>
        <dbReference type="EMBL" id="QNJ57070.1"/>
    </source>
</evidence>